<evidence type="ECO:0000259" key="11">
    <source>
        <dbReference type="Pfam" id="PF00294"/>
    </source>
</evidence>
<feature type="binding site" evidence="9">
    <location>
        <position position="247"/>
    </location>
    <ligand>
        <name>K(+)</name>
        <dbReference type="ChEBI" id="CHEBI:29103"/>
    </ligand>
</feature>
<dbReference type="NCBIfam" id="TIGR02152">
    <property type="entry name" value="D_ribokin_bact"/>
    <property type="match status" value="1"/>
</dbReference>
<comment type="similarity">
    <text evidence="9">Belongs to the carbohydrate kinase PfkB family. Ribokinase subfamily.</text>
</comment>
<keyword evidence="8 9" id="KW-0119">Carbohydrate metabolism</keyword>
<dbReference type="Gene3D" id="3.40.1190.20">
    <property type="match status" value="1"/>
</dbReference>
<keyword evidence="7 9" id="KW-0630">Potassium</keyword>
<dbReference type="InterPro" id="IPR011877">
    <property type="entry name" value="Ribokinase"/>
</dbReference>
<evidence type="ECO:0000313" key="13">
    <source>
        <dbReference type="Proteomes" id="UP000777303"/>
    </source>
</evidence>
<dbReference type="InterPro" id="IPR011611">
    <property type="entry name" value="PfkB_dom"/>
</dbReference>
<comment type="subunit">
    <text evidence="9">Homodimer.</text>
</comment>
<dbReference type="Pfam" id="PF00294">
    <property type="entry name" value="PfkB"/>
    <property type="match status" value="1"/>
</dbReference>
<dbReference type="EC" id="2.7.1.15" evidence="9 10"/>
<keyword evidence="2 9" id="KW-0479">Metal-binding</keyword>
<comment type="pathway">
    <text evidence="9">Carbohydrate metabolism; D-ribose degradation; D-ribose 5-phosphate from beta-D-ribopyranose: step 2/2.</text>
</comment>
<comment type="subcellular location">
    <subcellularLocation>
        <location evidence="9">Cytoplasm</location>
    </subcellularLocation>
</comment>
<dbReference type="SUPFAM" id="SSF53613">
    <property type="entry name" value="Ribokinase-like"/>
    <property type="match status" value="1"/>
</dbReference>
<dbReference type="PANTHER" id="PTHR10584">
    <property type="entry name" value="SUGAR KINASE"/>
    <property type="match status" value="1"/>
</dbReference>
<accession>A0A948X2J6</accession>
<feature type="binding site" evidence="9">
    <location>
        <position position="289"/>
    </location>
    <ligand>
        <name>K(+)</name>
        <dbReference type="ChEBI" id="CHEBI:29103"/>
    </ligand>
</feature>
<evidence type="ECO:0000256" key="3">
    <source>
        <dbReference type="ARBA" id="ARBA00022741"/>
    </source>
</evidence>
<reference evidence="12" key="1">
    <citation type="journal article" date="2021" name="PeerJ">
        <title>Extensive microbial diversity within the chicken gut microbiome revealed by metagenomics and culture.</title>
        <authorList>
            <person name="Gilroy R."/>
            <person name="Ravi A."/>
            <person name="Getino M."/>
            <person name="Pursley I."/>
            <person name="Horton D.L."/>
            <person name="Alikhan N.F."/>
            <person name="Baker D."/>
            <person name="Gharbi K."/>
            <person name="Hall N."/>
            <person name="Watson M."/>
            <person name="Adriaenssens E.M."/>
            <person name="Foster-Nyarko E."/>
            <person name="Jarju S."/>
            <person name="Secka A."/>
            <person name="Antonio M."/>
            <person name="Oren A."/>
            <person name="Chaudhuri R.R."/>
            <person name="La Ragione R."/>
            <person name="Hildebrand F."/>
            <person name="Pallen M.J."/>
        </authorList>
    </citation>
    <scope>NUCLEOTIDE SEQUENCE</scope>
    <source>
        <strain evidence="12">F6-6636</strain>
    </source>
</reference>
<dbReference type="PANTHER" id="PTHR10584:SF166">
    <property type="entry name" value="RIBOKINASE"/>
    <property type="match status" value="1"/>
</dbReference>
<feature type="binding site" evidence="9">
    <location>
        <position position="253"/>
    </location>
    <ligand>
        <name>substrate</name>
    </ligand>
</feature>
<feature type="binding site" evidence="9">
    <location>
        <position position="284"/>
    </location>
    <ligand>
        <name>K(+)</name>
        <dbReference type="ChEBI" id="CHEBI:29103"/>
    </ligand>
</feature>
<comment type="caution">
    <text evidence="12">The sequence shown here is derived from an EMBL/GenBank/DDBJ whole genome shotgun (WGS) entry which is preliminary data.</text>
</comment>
<comment type="function">
    <text evidence="9">Catalyzes the phosphorylation of ribose at O-5 in a reaction requiring ATP and magnesium. The resulting D-ribose-5-phosphate can then be used either for sythesis of nucleotides, histidine, and tryptophan, or as a component of the pentose phosphate pathway.</text>
</comment>
<dbReference type="PRINTS" id="PR00990">
    <property type="entry name" value="RIBOKINASE"/>
</dbReference>
<dbReference type="HAMAP" id="MF_01987">
    <property type="entry name" value="Ribokinase"/>
    <property type="match status" value="1"/>
</dbReference>
<proteinExistence type="inferred from homology"/>
<dbReference type="Proteomes" id="UP000777303">
    <property type="component" value="Unassembled WGS sequence"/>
</dbReference>
<keyword evidence="5 9" id="KW-0067">ATP-binding</keyword>
<feature type="binding site" evidence="9">
    <location>
        <begin position="11"/>
        <end position="13"/>
    </location>
    <ligand>
        <name>substrate</name>
    </ligand>
</feature>
<dbReference type="GO" id="GO:0019303">
    <property type="term" value="P:D-ribose catabolic process"/>
    <property type="evidence" value="ECO:0007669"/>
    <property type="project" value="UniProtKB-UniRule"/>
</dbReference>
<evidence type="ECO:0000256" key="8">
    <source>
        <dbReference type="ARBA" id="ARBA00023277"/>
    </source>
</evidence>
<keyword evidence="3 9" id="KW-0547">Nucleotide-binding</keyword>
<feature type="binding site" evidence="9">
    <location>
        <begin position="252"/>
        <end position="253"/>
    </location>
    <ligand>
        <name>ATP</name>
        <dbReference type="ChEBI" id="CHEBI:30616"/>
    </ligand>
</feature>
<keyword evidence="6 9" id="KW-0460">Magnesium</keyword>
<dbReference type="GO" id="GO:0005524">
    <property type="term" value="F:ATP binding"/>
    <property type="evidence" value="ECO:0007669"/>
    <property type="project" value="UniProtKB-UniRule"/>
</dbReference>
<dbReference type="GO" id="GO:0004747">
    <property type="term" value="F:ribokinase activity"/>
    <property type="evidence" value="ECO:0007669"/>
    <property type="project" value="UniProtKB-UniRule"/>
</dbReference>
<comment type="caution">
    <text evidence="9">Lacks conserved residue(s) required for the propagation of feature annotation.</text>
</comment>
<evidence type="ECO:0000256" key="1">
    <source>
        <dbReference type="ARBA" id="ARBA00022679"/>
    </source>
</evidence>
<comment type="catalytic activity">
    <reaction evidence="9">
        <text>D-ribose + ATP = D-ribose 5-phosphate + ADP + H(+)</text>
        <dbReference type="Rhea" id="RHEA:13697"/>
        <dbReference type="ChEBI" id="CHEBI:15378"/>
        <dbReference type="ChEBI" id="CHEBI:30616"/>
        <dbReference type="ChEBI" id="CHEBI:47013"/>
        <dbReference type="ChEBI" id="CHEBI:78346"/>
        <dbReference type="ChEBI" id="CHEBI:456216"/>
        <dbReference type="EC" id="2.7.1.15"/>
    </reaction>
</comment>
<keyword evidence="9" id="KW-0963">Cytoplasm</keyword>
<evidence type="ECO:0000256" key="6">
    <source>
        <dbReference type="ARBA" id="ARBA00022842"/>
    </source>
</evidence>
<evidence type="ECO:0000256" key="4">
    <source>
        <dbReference type="ARBA" id="ARBA00022777"/>
    </source>
</evidence>
<keyword evidence="4 9" id="KW-0418">Kinase</keyword>
<evidence type="ECO:0000256" key="9">
    <source>
        <dbReference type="HAMAP-Rule" id="MF_01987"/>
    </source>
</evidence>
<feature type="active site" description="Proton acceptor" evidence="9">
    <location>
        <position position="253"/>
    </location>
</feature>
<dbReference type="InterPro" id="IPR029056">
    <property type="entry name" value="Ribokinase-like"/>
</dbReference>
<dbReference type="GO" id="GO:0005829">
    <property type="term" value="C:cytosol"/>
    <property type="evidence" value="ECO:0007669"/>
    <property type="project" value="TreeGrafter"/>
</dbReference>
<name>A0A948X2J6_9LACO</name>
<feature type="binding site" evidence="9">
    <location>
        <position position="287"/>
    </location>
    <ligand>
        <name>K(+)</name>
        <dbReference type="ChEBI" id="CHEBI:29103"/>
    </ligand>
</feature>
<feature type="binding site" evidence="9">
    <location>
        <position position="140"/>
    </location>
    <ligand>
        <name>substrate</name>
    </ligand>
</feature>
<dbReference type="GO" id="GO:0046872">
    <property type="term" value="F:metal ion binding"/>
    <property type="evidence" value="ECO:0007669"/>
    <property type="project" value="UniProtKB-KW"/>
</dbReference>
<feature type="binding site" evidence="9">
    <location>
        <position position="185"/>
    </location>
    <ligand>
        <name>ATP</name>
        <dbReference type="ChEBI" id="CHEBI:30616"/>
    </ligand>
</feature>
<comment type="activity regulation">
    <text evidence="9">Activated by a monovalent cation that binds near, but not in, the active site. The most likely occupant of the site in vivo is potassium. Ion binding induces a conformational change that may alter substrate affinity.</text>
</comment>
<dbReference type="AlphaFoldDB" id="A0A948X2J6"/>
<dbReference type="CDD" id="cd01174">
    <property type="entry name" value="ribokinase"/>
    <property type="match status" value="1"/>
</dbReference>
<sequence>MSKLVVLGSLNVDSILHIERLPLVGETMEMSDKSSAPGGKGANQAVAAARAGAQTAFIGKVGADEAADLLKGALQKDNVNVDNVMTDPQNGSGKAFILLQANSQNSILVYAGANKTLSPSDIDNAKDTFEGAEFLAAQFETPVVTTVYAFKYAKAHGIRTILNPAPAVEQISPELARVTDLVCPNETEAAILTGIKITDYDSMQAAAHEFFKMGIKHVIITVGERGAFYADASESYFVNAYKVHAIDTTAAGDTFIGALCSQLKPDFSNMHQAIQFANLASSITVQHLGAQPAIPTLEQIKAEAKKHHDYN</sequence>
<evidence type="ECO:0000256" key="2">
    <source>
        <dbReference type="ARBA" id="ARBA00022723"/>
    </source>
</evidence>
<feature type="domain" description="Carbohydrate kinase PfkB" evidence="11">
    <location>
        <begin position="1"/>
        <end position="296"/>
    </location>
</feature>
<dbReference type="EMBL" id="JAHLFS010000010">
    <property type="protein sequence ID" value="MBU3851220.1"/>
    <property type="molecule type" value="Genomic_DNA"/>
</dbReference>
<feature type="binding site" evidence="9">
    <location>
        <position position="278"/>
    </location>
    <ligand>
        <name>ATP</name>
        <dbReference type="ChEBI" id="CHEBI:30616"/>
    </ligand>
</feature>
<feature type="binding site" evidence="9">
    <location>
        <position position="249"/>
    </location>
    <ligand>
        <name>K(+)</name>
        <dbReference type="ChEBI" id="CHEBI:29103"/>
    </ligand>
</feature>
<evidence type="ECO:0000256" key="7">
    <source>
        <dbReference type="ARBA" id="ARBA00022958"/>
    </source>
</evidence>
<feature type="binding site" evidence="9">
    <location>
        <begin position="221"/>
        <end position="226"/>
    </location>
    <ligand>
        <name>ATP</name>
        <dbReference type="ChEBI" id="CHEBI:30616"/>
    </ligand>
</feature>
<keyword evidence="1 9" id="KW-0808">Transferase</keyword>
<comment type="cofactor">
    <cofactor evidence="9">
        <name>Mg(2+)</name>
        <dbReference type="ChEBI" id="CHEBI:18420"/>
    </cofactor>
    <text evidence="9">Requires a divalent cation, most likely magnesium in vivo, as an electrophilic catalyst to aid phosphoryl group transfer. It is the chelate of the metal and the nucleotide that is the actual substrate.</text>
</comment>
<evidence type="ECO:0000313" key="12">
    <source>
        <dbReference type="EMBL" id="MBU3851220.1"/>
    </source>
</evidence>
<gene>
    <name evidence="9 12" type="primary">rbsK</name>
    <name evidence="12" type="ORF">H9901_00695</name>
</gene>
<feature type="binding site" evidence="9">
    <location>
        <begin position="39"/>
        <end position="43"/>
    </location>
    <ligand>
        <name>substrate</name>
    </ligand>
</feature>
<evidence type="ECO:0000256" key="10">
    <source>
        <dbReference type="NCBIfam" id="TIGR02152"/>
    </source>
</evidence>
<reference evidence="12" key="2">
    <citation type="submission" date="2021-04" db="EMBL/GenBank/DDBJ databases">
        <authorList>
            <person name="Gilroy R."/>
        </authorList>
    </citation>
    <scope>NUCLEOTIDE SEQUENCE</scope>
    <source>
        <strain evidence="12">F6-6636</strain>
    </source>
</reference>
<evidence type="ECO:0000256" key="5">
    <source>
        <dbReference type="ARBA" id="ARBA00022840"/>
    </source>
</evidence>
<dbReference type="InterPro" id="IPR002139">
    <property type="entry name" value="Ribo/fructo_kinase"/>
</dbReference>
<protein>
    <recommendedName>
        <fullName evidence="9 10">Ribokinase</fullName>
        <shortName evidence="9">RK</shortName>
        <ecNumber evidence="9 10">2.7.1.15</ecNumber>
    </recommendedName>
</protein>
<organism evidence="12 13">
    <name type="scientific">Candidatus Paralactobacillus gallistercoris</name>
    <dbReference type="NCBI Taxonomy" id="2838724"/>
    <lineage>
        <taxon>Bacteria</taxon>
        <taxon>Bacillati</taxon>
        <taxon>Bacillota</taxon>
        <taxon>Bacilli</taxon>
        <taxon>Lactobacillales</taxon>
        <taxon>Lactobacillaceae</taxon>
        <taxon>Lactobacillus</taxon>
    </lineage>
</organism>